<feature type="domain" description="NADP-dependent oxidoreductase" evidence="1">
    <location>
        <begin position="15"/>
        <end position="285"/>
    </location>
</feature>
<dbReference type="PANTHER" id="PTHR43312:SF1">
    <property type="entry name" value="NADP-DEPENDENT OXIDOREDUCTASE DOMAIN-CONTAINING PROTEIN"/>
    <property type="match status" value="1"/>
</dbReference>
<dbReference type="PANTHER" id="PTHR43312">
    <property type="entry name" value="D-THREO-ALDOSE 1-DEHYDROGENASE"/>
    <property type="match status" value="1"/>
</dbReference>
<dbReference type="RefSeq" id="WP_168742814.1">
    <property type="nucleotide sequence ID" value="NZ_JABAHZ010000012.1"/>
</dbReference>
<dbReference type="Pfam" id="PF00248">
    <property type="entry name" value="Aldo_ket_red"/>
    <property type="match status" value="1"/>
</dbReference>
<dbReference type="InterPro" id="IPR036812">
    <property type="entry name" value="NAD(P)_OxRdtase_dom_sf"/>
</dbReference>
<evidence type="ECO:0000259" key="1">
    <source>
        <dbReference type="Pfam" id="PF00248"/>
    </source>
</evidence>
<gene>
    <name evidence="2" type="ORF">HGH91_29350</name>
</gene>
<dbReference type="InterPro" id="IPR020471">
    <property type="entry name" value="AKR"/>
</dbReference>
<accession>A0A847SVX7</accession>
<dbReference type="SUPFAM" id="SSF51430">
    <property type="entry name" value="NAD(P)-linked oxidoreductase"/>
    <property type="match status" value="1"/>
</dbReference>
<reference evidence="2 3" key="1">
    <citation type="submission" date="2020-04" db="EMBL/GenBank/DDBJ databases">
        <authorList>
            <person name="Yin C."/>
        </authorList>
    </citation>
    <scope>NUCLEOTIDE SEQUENCE [LARGE SCALE GENOMIC DNA]</scope>
    <source>
        <strain evidence="2 3">Ak56</strain>
    </source>
</reference>
<organism evidence="2 3">
    <name type="scientific">Chitinophaga eiseniae</name>
    <dbReference type="NCBI Taxonomy" id="634771"/>
    <lineage>
        <taxon>Bacteria</taxon>
        <taxon>Pseudomonadati</taxon>
        <taxon>Bacteroidota</taxon>
        <taxon>Chitinophagia</taxon>
        <taxon>Chitinophagales</taxon>
        <taxon>Chitinophagaceae</taxon>
        <taxon>Chitinophaga</taxon>
    </lineage>
</organism>
<comment type="caution">
    <text evidence="2">The sequence shown here is derived from an EMBL/GenBank/DDBJ whole genome shotgun (WGS) entry which is preliminary data.</text>
</comment>
<proteinExistence type="predicted"/>
<dbReference type="PRINTS" id="PR00069">
    <property type="entry name" value="ALDKETRDTASE"/>
</dbReference>
<dbReference type="AlphaFoldDB" id="A0A847SVX7"/>
<dbReference type="InterPro" id="IPR053135">
    <property type="entry name" value="AKR2_Oxidoreductase"/>
</dbReference>
<dbReference type="InterPro" id="IPR023210">
    <property type="entry name" value="NADP_OxRdtase_dom"/>
</dbReference>
<name>A0A847SVX7_9BACT</name>
<dbReference type="Gene3D" id="3.20.20.100">
    <property type="entry name" value="NADP-dependent oxidoreductase domain"/>
    <property type="match status" value="1"/>
</dbReference>
<dbReference type="CDD" id="cd19086">
    <property type="entry name" value="AKR_AKR11C1"/>
    <property type="match status" value="1"/>
</dbReference>
<evidence type="ECO:0000313" key="2">
    <source>
        <dbReference type="EMBL" id="NLR82758.1"/>
    </source>
</evidence>
<protein>
    <submittedName>
        <fullName evidence="2">Aldo/keto reductase</fullName>
    </submittedName>
</protein>
<dbReference type="GO" id="GO:0016491">
    <property type="term" value="F:oxidoreductase activity"/>
    <property type="evidence" value="ECO:0007669"/>
    <property type="project" value="InterPro"/>
</dbReference>
<dbReference type="EMBL" id="JABAHZ010000012">
    <property type="protein sequence ID" value="NLR82758.1"/>
    <property type="molecule type" value="Genomic_DNA"/>
</dbReference>
<keyword evidence="3" id="KW-1185">Reference proteome</keyword>
<evidence type="ECO:0000313" key="3">
    <source>
        <dbReference type="Proteomes" id="UP000552864"/>
    </source>
</evidence>
<sequence>MQYHLLGKSTLSVSEIGFGCMSLAGPDADNARLIHQAIEQGINFFDTADLYDHGQNEVSVGKALKGHRSDVVIATKVGNQWREDGSGWDWNPGKAYIISCVEASLKRLQTDYIDLYQLHGGTLEDPIDDTIAAFETLLQQGKIRYYGISSIRPNVIREYVQRSHIVSVMMQYSLLDRRPEESAFPLLLENNIGVLARGSVARGVLVNKPAAPYLNYSAEEVARAAEAIRQESSPERDAAQTALRFVLQQPAVSSAIVGIRTTAQLEDALRAVSVPALSDGELAALRLAVPVNKYEQHR</sequence>
<dbReference type="Proteomes" id="UP000552864">
    <property type="component" value="Unassembled WGS sequence"/>
</dbReference>